<dbReference type="EMBL" id="JAXCLW010000001">
    <property type="protein sequence ID" value="MDY0881920.1"/>
    <property type="molecule type" value="Genomic_DNA"/>
</dbReference>
<evidence type="ECO:0000256" key="11">
    <source>
        <dbReference type="RuleBase" id="RU363032"/>
    </source>
</evidence>
<feature type="transmembrane region" description="Helical" evidence="11">
    <location>
        <begin position="260"/>
        <end position="281"/>
    </location>
</feature>
<evidence type="ECO:0000256" key="3">
    <source>
        <dbReference type="ARBA" id="ARBA00022448"/>
    </source>
</evidence>
<comment type="function">
    <text evidence="9">Required for the activity of the bacterial periplasmic transport system of putrescine and spermidine.</text>
</comment>
<accession>A0ABU5E6G9</accession>
<feature type="transmembrane region" description="Helical" evidence="11">
    <location>
        <begin position="131"/>
        <end position="149"/>
    </location>
</feature>
<keyword evidence="3 11" id="KW-0813">Transport</keyword>
<evidence type="ECO:0000256" key="5">
    <source>
        <dbReference type="ARBA" id="ARBA00022519"/>
    </source>
</evidence>
<dbReference type="InterPro" id="IPR000515">
    <property type="entry name" value="MetI-like"/>
</dbReference>
<evidence type="ECO:0000256" key="8">
    <source>
        <dbReference type="ARBA" id="ARBA00023136"/>
    </source>
</evidence>
<evidence type="ECO:0000313" key="14">
    <source>
        <dbReference type="Proteomes" id="UP001279642"/>
    </source>
</evidence>
<dbReference type="Pfam" id="PF00528">
    <property type="entry name" value="BPD_transp_1"/>
    <property type="match status" value="1"/>
</dbReference>
<gene>
    <name evidence="13" type="ORF">SMD27_03630</name>
</gene>
<feature type="transmembrane region" description="Helical" evidence="11">
    <location>
        <begin position="88"/>
        <end position="110"/>
    </location>
</feature>
<evidence type="ECO:0000313" key="13">
    <source>
        <dbReference type="EMBL" id="MDY0881920.1"/>
    </source>
</evidence>
<evidence type="ECO:0000259" key="12">
    <source>
        <dbReference type="PROSITE" id="PS50928"/>
    </source>
</evidence>
<keyword evidence="5" id="KW-0997">Cell inner membrane</keyword>
<feature type="transmembrane region" description="Helical" evidence="11">
    <location>
        <begin position="214"/>
        <end position="240"/>
    </location>
</feature>
<evidence type="ECO:0000256" key="1">
    <source>
        <dbReference type="ARBA" id="ARBA00004429"/>
    </source>
</evidence>
<dbReference type="RefSeq" id="WP_320506962.1">
    <property type="nucleotide sequence ID" value="NZ_JAXCLW010000001.1"/>
</dbReference>
<comment type="caution">
    <text evidence="13">The sequence shown here is derived from an EMBL/GenBank/DDBJ whole genome shotgun (WGS) entry which is preliminary data.</text>
</comment>
<feature type="transmembrane region" description="Helical" evidence="11">
    <location>
        <begin position="155"/>
        <end position="174"/>
    </location>
</feature>
<organism evidence="13 14">
    <name type="scientific">Dongia soli</name>
    <dbReference type="NCBI Taxonomy" id="600628"/>
    <lineage>
        <taxon>Bacteria</taxon>
        <taxon>Pseudomonadati</taxon>
        <taxon>Pseudomonadota</taxon>
        <taxon>Alphaproteobacteria</taxon>
        <taxon>Rhodospirillales</taxon>
        <taxon>Dongiaceae</taxon>
        <taxon>Dongia</taxon>
    </lineage>
</organism>
<dbReference type="SUPFAM" id="SSF161098">
    <property type="entry name" value="MetI-like"/>
    <property type="match status" value="1"/>
</dbReference>
<keyword evidence="14" id="KW-1185">Reference proteome</keyword>
<dbReference type="Proteomes" id="UP001279642">
    <property type="component" value="Unassembled WGS sequence"/>
</dbReference>
<dbReference type="PROSITE" id="PS50928">
    <property type="entry name" value="ABC_TM1"/>
    <property type="match status" value="1"/>
</dbReference>
<dbReference type="CDD" id="cd06261">
    <property type="entry name" value="TM_PBP2"/>
    <property type="match status" value="1"/>
</dbReference>
<evidence type="ECO:0000256" key="6">
    <source>
        <dbReference type="ARBA" id="ARBA00022692"/>
    </source>
</evidence>
<feature type="transmembrane region" description="Helical" evidence="11">
    <location>
        <begin position="32"/>
        <end position="56"/>
    </location>
</feature>
<dbReference type="InterPro" id="IPR035906">
    <property type="entry name" value="MetI-like_sf"/>
</dbReference>
<evidence type="ECO:0000256" key="4">
    <source>
        <dbReference type="ARBA" id="ARBA00022475"/>
    </source>
</evidence>
<proteinExistence type="inferred from homology"/>
<protein>
    <recommendedName>
        <fullName evidence="10">Spermidine/putrescine transport system permease protein PotC</fullName>
    </recommendedName>
</protein>
<sequence length="287" mass="31863">MSEVTATGETLTAAKLMRRGRRPRFDVKHQPGFGFMAVLCVLMLYGPIVLLVTYSFNQNPSITIWTSFSFDWYVKAYHNDQIRDAAFLSLRIAFFASLVSTCVATMAAIATTRVRPYRGLTLAYTIINQPLMVPEIVTGIATLVFFALIKQMTGIYGLGYLITAHIVFCIPFAYMPIRARLEDMDLTYETAAADLYATPWQTFRRITFPMMIPGILGGAMLAFVISLDDVVITVLVSGPGEETFPLYMIGAIRRGVTPELNAVATAFLCLSALLVTVFFLVTRKKKG</sequence>
<evidence type="ECO:0000256" key="10">
    <source>
        <dbReference type="ARBA" id="ARBA00039580"/>
    </source>
</evidence>
<comment type="similarity">
    <text evidence="2">Belongs to the binding-protein-dependent transport system permease family. CysTW subfamily.</text>
</comment>
<comment type="subcellular location">
    <subcellularLocation>
        <location evidence="1">Cell inner membrane</location>
        <topology evidence="1">Multi-pass membrane protein</topology>
    </subcellularLocation>
    <subcellularLocation>
        <location evidence="11">Cell membrane</location>
        <topology evidence="11">Multi-pass membrane protein</topology>
    </subcellularLocation>
</comment>
<reference evidence="13 14" key="1">
    <citation type="journal article" date="2016" name="Antonie Van Leeuwenhoek">
        <title>Dongia soli sp. nov., isolated from soil from Dokdo, Korea.</title>
        <authorList>
            <person name="Kim D.U."/>
            <person name="Lee H."/>
            <person name="Kim H."/>
            <person name="Kim S.G."/>
            <person name="Ka J.O."/>
        </authorList>
    </citation>
    <scope>NUCLEOTIDE SEQUENCE [LARGE SCALE GENOMIC DNA]</scope>
    <source>
        <strain evidence="13 14">D78</strain>
    </source>
</reference>
<dbReference type="PANTHER" id="PTHR43848">
    <property type="entry name" value="PUTRESCINE TRANSPORT SYSTEM PERMEASE PROTEIN POTI"/>
    <property type="match status" value="1"/>
</dbReference>
<dbReference type="PANTHER" id="PTHR43848:SF5">
    <property type="entry name" value="SPERMIDINE_PUTRESCINE TRANSPORT SYSTEM PERMEASE PROTEIN POTC"/>
    <property type="match status" value="1"/>
</dbReference>
<keyword evidence="6 11" id="KW-0812">Transmembrane</keyword>
<name>A0ABU5E6G9_9PROT</name>
<evidence type="ECO:0000256" key="7">
    <source>
        <dbReference type="ARBA" id="ARBA00022989"/>
    </source>
</evidence>
<evidence type="ECO:0000256" key="9">
    <source>
        <dbReference type="ARBA" id="ARBA00037216"/>
    </source>
</evidence>
<dbReference type="InterPro" id="IPR051789">
    <property type="entry name" value="Bact_Polyamine_Transport"/>
</dbReference>
<feature type="domain" description="ABC transmembrane type-1" evidence="12">
    <location>
        <begin position="86"/>
        <end position="281"/>
    </location>
</feature>
<keyword evidence="8 11" id="KW-0472">Membrane</keyword>
<dbReference type="Gene3D" id="1.10.3720.10">
    <property type="entry name" value="MetI-like"/>
    <property type="match status" value="1"/>
</dbReference>
<keyword evidence="4" id="KW-1003">Cell membrane</keyword>
<keyword evidence="7 11" id="KW-1133">Transmembrane helix</keyword>
<evidence type="ECO:0000256" key="2">
    <source>
        <dbReference type="ARBA" id="ARBA00007069"/>
    </source>
</evidence>